<name>A0A2P7QKM2_9SPHN</name>
<dbReference type="GO" id="GO:0016020">
    <property type="term" value="C:membrane"/>
    <property type="evidence" value="ECO:0007669"/>
    <property type="project" value="UniProtKB-SubCell"/>
</dbReference>
<dbReference type="InterPro" id="IPR050557">
    <property type="entry name" value="RTX_toxin/Mannuronan_C5-epim"/>
</dbReference>
<dbReference type="PROSITE" id="PS00330">
    <property type="entry name" value="HEMOLYSIN_CALCIUM"/>
    <property type="match status" value="3"/>
</dbReference>
<gene>
    <name evidence="11" type="ORF">C7I55_19075</name>
</gene>
<evidence type="ECO:0000259" key="10">
    <source>
        <dbReference type="Pfam" id="PF08548"/>
    </source>
</evidence>
<dbReference type="RefSeq" id="WP_106514597.1">
    <property type="nucleotide sequence ID" value="NZ_PXYI01000006.1"/>
</dbReference>
<dbReference type="GO" id="GO:0005509">
    <property type="term" value="F:calcium ion binding"/>
    <property type="evidence" value="ECO:0007669"/>
    <property type="project" value="InterPro"/>
</dbReference>
<protein>
    <recommendedName>
        <fullName evidence="10">Peptidase M10 serralysin C-terminal domain-containing protein</fullName>
    </recommendedName>
</protein>
<dbReference type="InterPro" id="IPR001343">
    <property type="entry name" value="Hemolysn_Ca-bd"/>
</dbReference>
<evidence type="ECO:0000256" key="8">
    <source>
        <dbReference type="ARBA" id="ARBA00023136"/>
    </source>
</evidence>
<evidence type="ECO:0000313" key="12">
    <source>
        <dbReference type="Proteomes" id="UP000241167"/>
    </source>
</evidence>
<dbReference type="PRINTS" id="PR01488">
    <property type="entry name" value="RTXTOXINA"/>
</dbReference>
<dbReference type="Proteomes" id="UP000241167">
    <property type="component" value="Unassembled WGS sequence"/>
</dbReference>
<keyword evidence="5" id="KW-0800">Toxin</keyword>
<dbReference type="Gene3D" id="2.150.10.10">
    <property type="entry name" value="Serralysin-like metalloprotease, C-terminal"/>
    <property type="match status" value="1"/>
</dbReference>
<comment type="subcellular location">
    <subcellularLocation>
        <location evidence="2">Membrane</location>
    </subcellularLocation>
    <subcellularLocation>
        <location evidence="3">Secreted</location>
    </subcellularLocation>
</comment>
<organism evidence="11 12">
    <name type="scientific">Allosphingosinicella deserti</name>
    <dbReference type="NCBI Taxonomy" id="2116704"/>
    <lineage>
        <taxon>Bacteria</taxon>
        <taxon>Pseudomonadati</taxon>
        <taxon>Pseudomonadota</taxon>
        <taxon>Alphaproteobacteria</taxon>
        <taxon>Sphingomonadales</taxon>
        <taxon>Sphingomonadaceae</taxon>
        <taxon>Allosphingosinicella</taxon>
    </lineage>
</organism>
<evidence type="ECO:0000256" key="3">
    <source>
        <dbReference type="ARBA" id="ARBA00004613"/>
    </source>
</evidence>
<dbReference type="InterPro" id="IPR018511">
    <property type="entry name" value="Hemolysin-typ_Ca-bd_CS"/>
</dbReference>
<dbReference type="PANTHER" id="PTHR38340:SF1">
    <property type="entry name" value="S-LAYER PROTEIN"/>
    <property type="match status" value="1"/>
</dbReference>
<dbReference type="PRINTS" id="PR00313">
    <property type="entry name" value="CABNDNGRPT"/>
</dbReference>
<keyword evidence="8" id="KW-0472">Membrane</keyword>
<dbReference type="OrthoDB" id="8335338at2"/>
<dbReference type="Pfam" id="PF00353">
    <property type="entry name" value="HemolysinCabind"/>
    <property type="match status" value="2"/>
</dbReference>
<evidence type="ECO:0000256" key="4">
    <source>
        <dbReference type="ARBA" id="ARBA00022525"/>
    </source>
</evidence>
<comment type="caution">
    <text evidence="11">The sequence shown here is derived from an EMBL/GenBank/DDBJ whole genome shotgun (WGS) entry which is preliminary data.</text>
</comment>
<dbReference type="SUPFAM" id="SSF51120">
    <property type="entry name" value="beta-Roll"/>
    <property type="match status" value="1"/>
</dbReference>
<dbReference type="InterPro" id="IPR011049">
    <property type="entry name" value="Serralysin-like_metalloprot_C"/>
</dbReference>
<dbReference type="GO" id="GO:0090729">
    <property type="term" value="F:toxin activity"/>
    <property type="evidence" value="ECO:0007669"/>
    <property type="project" value="UniProtKB-KW"/>
</dbReference>
<keyword evidence="6" id="KW-0677">Repeat</keyword>
<keyword evidence="7" id="KW-0843">Virulence</keyword>
<comment type="cofactor">
    <cofactor evidence="1">
        <name>Ca(2+)</name>
        <dbReference type="ChEBI" id="CHEBI:29108"/>
    </cofactor>
</comment>
<dbReference type="InterPro" id="IPR013858">
    <property type="entry name" value="Peptidase_M10B_C"/>
</dbReference>
<feature type="region of interest" description="Disordered" evidence="9">
    <location>
        <begin position="34"/>
        <end position="65"/>
    </location>
</feature>
<feature type="domain" description="Peptidase M10 serralysin C-terminal" evidence="10">
    <location>
        <begin position="527"/>
        <end position="586"/>
    </location>
</feature>
<sequence>MYVSKINALLHRNVKGESNDTVSPHILPQEYARAKPSLAVPSRSDGSQTDDAMGTGDRGTTMSGVGSDPVALNGIGPVDLIEGIPVALFPGVTISAEGDLLNDGRGDFRGYIIQIRAWTKYDDFTIKGNQHLTVEAGSSENIFNLKYDGKVFAFIDTTPLVDVPGTKFPAMSIKFTSLQTIATSALADEVLQAVHYRNTSDTPPAQAVADIVLISRNGMGYGYDFQSLSNSITAVNDSPTVSVSPTQFAGKAQDLVFSASNGNAVTVSDPEAATLQVTLSAAHGSLTLATSAGLSFIDGDGASDTTMTFQGTTDAINAALDGLLYRGALDYRGEDVLTVSANDLGGSGTGGALTDQRSIAITLDPTNERVGTAGDDILTGTGNPERFLLQHGGDDLASGGGGGDVFVFGNRWGAADRVDGGAGQDTLQLTGQYEIAFGENQITDIERLLLIGGPTGIAFGYTLDMADGNVAAGDRLVVDGRNLVRTESLIFDGTSETDGSYQVFGGFGADVISGGRGDDVLSGEHGVDQLIGGDGEDILVGGLGADILDGGAGADVFRFNSAAESTTIRFDTITGFDVTEDRIDLPFEVTQLYTVNSGSLSVATFRSDLYFSGNHSAAIFTPDSGDLAGRTFLLIDGDGAAGYTPVQDYVIEFAQPTGPLEPVNFFI</sequence>
<evidence type="ECO:0000256" key="5">
    <source>
        <dbReference type="ARBA" id="ARBA00022656"/>
    </source>
</evidence>
<keyword evidence="4" id="KW-0964">Secreted</keyword>
<evidence type="ECO:0000256" key="7">
    <source>
        <dbReference type="ARBA" id="ARBA00023026"/>
    </source>
</evidence>
<dbReference type="AlphaFoldDB" id="A0A2P7QKM2"/>
<evidence type="ECO:0000313" key="11">
    <source>
        <dbReference type="EMBL" id="PSJ38529.1"/>
    </source>
</evidence>
<keyword evidence="12" id="KW-1185">Reference proteome</keyword>
<accession>A0A2P7QKM2</accession>
<evidence type="ECO:0000256" key="6">
    <source>
        <dbReference type="ARBA" id="ARBA00022737"/>
    </source>
</evidence>
<evidence type="ECO:0000256" key="9">
    <source>
        <dbReference type="SAM" id="MobiDB-lite"/>
    </source>
</evidence>
<evidence type="ECO:0000256" key="2">
    <source>
        <dbReference type="ARBA" id="ARBA00004370"/>
    </source>
</evidence>
<dbReference type="PANTHER" id="PTHR38340">
    <property type="entry name" value="S-LAYER PROTEIN"/>
    <property type="match status" value="1"/>
</dbReference>
<dbReference type="InterPro" id="IPR003995">
    <property type="entry name" value="RTX_toxin_determinant-A"/>
</dbReference>
<dbReference type="EMBL" id="PXYI01000006">
    <property type="protein sequence ID" value="PSJ38529.1"/>
    <property type="molecule type" value="Genomic_DNA"/>
</dbReference>
<reference evidence="11 12" key="1">
    <citation type="submission" date="2018-03" db="EMBL/GenBank/DDBJ databases">
        <title>The draft genome of Sphingosinicella sp. GL-C-18.</title>
        <authorList>
            <person name="Liu L."/>
            <person name="Li L."/>
            <person name="Liang L."/>
            <person name="Zhang X."/>
            <person name="Wang T."/>
        </authorList>
    </citation>
    <scope>NUCLEOTIDE SEQUENCE [LARGE SCALE GENOMIC DNA]</scope>
    <source>
        <strain evidence="11 12">GL-C-18</strain>
    </source>
</reference>
<dbReference type="Pfam" id="PF08548">
    <property type="entry name" value="Peptidase_M10_C"/>
    <property type="match status" value="1"/>
</dbReference>
<dbReference type="GO" id="GO:0005615">
    <property type="term" value="C:extracellular space"/>
    <property type="evidence" value="ECO:0007669"/>
    <property type="project" value="InterPro"/>
</dbReference>
<proteinExistence type="predicted"/>
<evidence type="ECO:0000256" key="1">
    <source>
        <dbReference type="ARBA" id="ARBA00001913"/>
    </source>
</evidence>